<dbReference type="InterPro" id="IPR002645">
    <property type="entry name" value="STAS_dom"/>
</dbReference>
<dbReference type="PROSITE" id="PS50801">
    <property type="entry name" value="STAS"/>
    <property type="match status" value="1"/>
</dbReference>
<dbReference type="SUPFAM" id="SSF52091">
    <property type="entry name" value="SpoIIaa-like"/>
    <property type="match status" value="1"/>
</dbReference>
<dbReference type="InterPro" id="IPR036513">
    <property type="entry name" value="STAS_dom_sf"/>
</dbReference>
<gene>
    <name evidence="2" type="ORF">ABII15_36420</name>
</gene>
<proteinExistence type="predicted"/>
<dbReference type="AlphaFoldDB" id="A0AAU8J3T6"/>
<dbReference type="CDD" id="cd07043">
    <property type="entry name" value="STAS_anti-anti-sigma_factors"/>
    <property type="match status" value="1"/>
</dbReference>
<dbReference type="InterPro" id="IPR003018">
    <property type="entry name" value="GAF"/>
</dbReference>
<dbReference type="KEGG" id="stac:ABII15_36420"/>
<dbReference type="SUPFAM" id="SSF55781">
    <property type="entry name" value="GAF domain-like"/>
    <property type="match status" value="1"/>
</dbReference>
<organism evidence="2">
    <name type="scientific">Streptomyces tabacisoli</name>
    <dbReference type="NCBI Taxonomy" id="3156398"/>
    <lineage>
        <taxon>Bacteria</taxon>
        <taxon>Bacillati</taxon>
        <taxon>Actinomycetota</taxon>
        <taxon>Actinomycetes</taxon>
        <taxon>Kitasatosporales</taxon>
        <taxon>Streptomycetaceae</taxon>
        <taxon>Streptomyces</taxon>
    </lineage>
</organism>
<name>A0AAU8J3T6_9ACTN</name>
<evidence type="ECO:0000259" key="1">
    <source>
        <dbReference type="PROSITE" id="PS50801"/>
    </source>
</evidence>
<evidence type="ECO:0000313" key="2">
    <source>
        <dbReference type="EMBL" id="XCJ75122.1"/>
    </source>
</evidence>
<dbReference type="RefSeq" id="WP_353946556.1">
    <property type="nucleotide sequence ID" value="NZ_CP159534.1"/>
</dbReference>
<dbReference type="Pfam" id="PF13466">
    <property type="entry name" value="STAS_2"/>
    <property type="match status" value="1"/>
</dbReference>
<dbReference type="Gene3D" id="3.30.750.24">
    <property type="entry name" value="STAS domain"/>
    <property type="match status" value="1"/>
</dbReference>
<feature type="domain" description="STAS" evidence="1">
    <location>
        <begin position="10"/>
        <end position="131"/>
    </location>
</feature>
<dbReference type="EMBL" id="CP159534">
    <property type="protein sequence ID" value="XCJ75122.1"/>
    <property type="molecule type" value="Genomic_DNA"/>
</dbReference>
<dbReference type="Pfam" id="PF13185">
    <property type="entry name" value="GAF_2"/>
    <property type="match status" value="1"/>
</dbReference>
<accession>A0AAU8J3T6</accession>
<dbReference type="Gene3D" id="3.30.450.40">
    <property type="match status" value="1"/>
</dbReference>
<reference evidence="2" key="1">
    <citation type="submission" date="2024-06" db="EMBL/GenBank/DDBJ databases">
        <title>Streptomyces sp. strain HUAS MG91 genome sequences.</title>
        <authorList>
            <person name="Mo P."/>
        </authorList>
    </citation>
    <scope>NUCLEOTIDE SEQUENCE</scope>
    <source>
        <strain evidence="2">HUAS MG91</strain>
    </source>
</reference>
<sequence>MGWSVSVPGIEVSVAAQPERTVVHVAGRLDEDAVVALRQQLADHHRCLVLDFSRVSFVGMAGVALVEAVAEQVRAAGGELEVWGVDDPRLRQMHESGRLRALCRHAGRGAETTAPAESRNRLVMREALAAALRVTGAPMGNAQLLDSASQSLRITTQRGFHQPFLDFFRRVETRAHGSTCGTAAAQRSAVYVEDVRESDLFVGTPAAEVLEDAGVRAVASLPVMTAAGDLAGMLSTHFARPTVWTPEVRRELAYVAEAAGRLIR</sequence>
<dbReference type="InterPro" id="IPR058548">
    <property type="entry name" value="MlaB-like_STAS"/>
</dbReference>
<protein>
    <submittedName>
        <fullName evidence="2">GAF domain-containing protein</fullName>
    </submittedName>
</protein>
<dbReference type="InterPro" id="IPR029016">
    <property type="entry name" value="GAF-like_dom_sf"/>
</dbReference>